<dbReference type="Gene3D" id="3.40.640.10">
    <property type="entry name" value="Type I PLP-dependent aspartate aminotransferase-like (Major domain)"/>
    <property type="match status" value="1"/>
</dbReference>
<dbReference type="SUPFAM" id="SSF53383">
    <property type="entry name" value="PLP-dependent transferases"/>
    <property type="match status" value="1"/>
</dbReference>
<protein>
    <submittedName>
        <fullName evidence="4">Glutamine-scyllo-inositol transaminase</fullName>
    </submittedName>
</protein>
<sequence length="361" mass="40925">MKVDIFTLKKQYESIKDEIKGPIEKVIQSGGFILGEDVGLFENEFAEYCGVKYGIGVNSGTDALFLACLACGIGKGDEVITPTYTYIATSFGISMAGAKPVFVDTEEKTYSIDISKIEKVITKKTKAILLVHLYGHPANMDPIIEIAKKYKLKVIEDCAQAHGALYKNKKVGGFGDYPTKNLGAFGDGGMIITNSEEVKDKALLLRDYGRKGRYENIIKGYNSRLDTLQAAILRVKLKHLDEWNEKRRKNASLYTKLFKEKKVDIVLPYEADYAKHIYHQYTIRVKNRKEVMEKLADKGVRTLIHYPIPVHLQECYKELGYKRGAFPVAEKCCEEIMSLPMYPELTEEEIRYVVEQLSEII</sequence>
<name>A0A0G0S589_9BACT</name>
<dbReference type="EMBL" id="LBXN01000113">
    <property type="protein sequence ID" value="KKR29875.1"/>
    <property type="molecule type" value="Genomic_DNA"/>
</dbReference>
<dbReference type="GO" id="GO:0008483">
    <property type="term" value="F:transaminase activity"/>
    <property type="evidence" value="ECO:0007669"/>
    <property type="project" value="TreeGrafter"/>
</dbReference>
<dbReference type="InterPro" id="IPR015422">
    <property type="entry name" value="PyrdxlP-dep_Trfase_small"/>
</dbReference>
<reference evidence="4 5" key="1">
    <citation type="journal article" date="2015" name="Nature">
        <title>rRNA introns, odd ribosomes, and small enigmatic genomes across a large radiation of phyla.</title>
        <authorList>
            <person name="Brown C.T."/>
            <person name="Hug L.A."/>
            <person name="Thomas B.C."/>
            <person name="Sharon I."/>
            <person name="Castelle C.J."/>
            <person name="Singh A."/>
            <person name="Wilkins M.J."/>
            <person name="Williams K.H."/>
            <person name="Banfield J.F."/>
        </authorList>
    </citation>
    <scope>NUCLEOTIDE SEQUENCE [LARGE SCALE GENOMIC DNA]</scope>
</reference>
<comment type="similarity">
    <text evidence="2 3">Belongs to the DegT/DnrJ/EryC1 family.</text>
</comment>
<dbReference type="InterPro" id="IPR000653">
    <property type="entry name" value="DegT/StrS_aminotransferase"/>
</dbReference>
<dbReference type="AlphaFoldDB" id="A0A0G0S589"/>
<dbReference type="PANTHER" id="PTHR30244">
    <property type="entry name" value="TRANSAMINASE"/>
    <property type="match status" value="1"/>
</dbReference>
<dbReference type="FunFam" id="3.40.640.10:FF:000089">
    <property type="entry name" value="Aminotransferase, DegT/DnrJ/EryC1/StrS family"/>
    <property type="match status" value="1"/>
</dbReference>
<gene>
    <name evidence="4" type="ORF">UT63_C0113G0006</name>
</gene>
<keyword evidence="1 3" id="KW-0663">Pyridoxal phosphate</keyword>
<dbReference type="PANTHER" id="PTHR30244:SF36">
    <property type="entry name" value="3-OXO-GLUCOSE-6-PHOSPHATE:GLUTAMATE AMINOTRANSFERASE"/>
    <property type="match status" value="1"/>
</dbReference>
<dbReference type="GO" id="GO:0030170">
    <property type="term" value="F:pyridoxal phosphate binding"/>
    <property type="evidence" value="ECO:0007669"/>
    <property type="project" value="UniProtKB-ARBA"/>
</dbReference>
<dbReference type="Pfam" id="PF01041">
    <property type="entry name" value="DegT_DnrJ_EryC1"/>
    <property type="match status" value="1"/>
</dbReference>
<dbReference type="GO" id="GO:0000271">
    <property type="term" value="P:polysaccharide biosynthetic process"/>
    <property type="evidence" value="ECO:0007669"/>
    <property type="project" value="TreeGrafter"/>
</dbReference>
<evidence type="ECO:0000256" key="2">
    <source>
        <dbReference type="ARBA" id="ARBA00037999"/>
    </source>
</evidence>
<dbReference type="InterPro" id="IPR015421">
    <property type="entry name" value="PyrdxlP-dep_Trfase_major"/>
</dbReference>
<dbReference type="PIRSF" id="PIRSF000390">
    <property type="entry name" value="PLP_StrS"/>
    <property type="match status" value="1"/>
</dbReference>
<comment type="caution">
    <text evidence="4">The sequence shown here is derived from an EMBL/GenBank/DDBJ whole genome shotgun (WGS) entry which is preliminary data.</text>
</comment>
<dbReference type="Proteomes" id="UP000034539">
    <property type="component" value="Unassembled WGS sequence"/>
</dbReference>
<accession>A0A0G0S589</accession>
<evidence type="ECO:0000256" key="1">
    <source>
        <dbReference type="ARBA" id="ARBA00022898"/>
    </source>
</evidence>
<proteinExistence type="inferred from homology"/>
<evidence type="ECO:0000256" key="3">
    <source>
        <dbReference type="RuleBase" id="RU004508"/>
    </source>
</evidence>
<dbReference type="Gene3D" id="3.90.1150.10">
    <property type="entry name" value="Aspartate Aminotransferase, domain 1"/>
    <property type="match status" value="1"/>
</dbReference>
<dbReference type="CDD" id="cd00616">
    <property type="entry name" value="AHBA_syn"/>
    <property type="match status" value="1"/>
</dbReference>
<evidence type="ECO:0000313" key="4">
    <source>
        <dbReference type="EMBL" id="KKR29875.1"/>
    </source>
</evidence>
<dbReference type="InterPro" id="IPR015424">
    <property type="entry name" value="PyrdxlP-dep_Trfase"/>
</dbReference>
<dbReference type="PATRIC" id="fig|1618450.3.peg.1647"/>
<evidence type="ECO:0000313" key="5">
    <source>
        <dbReference type="Proteomes" id="UP000034539"/>
    </source>
</evidence>
<organism evidence="4 5">
    <name type="scientific">Candidatus Gottesmanbacteria bacterium GW2011_GWC2_39_8</name>
    <dbReference type="NCBI Taxonomy" id="1618450"/>
    <lineage>
        <taxon>Bacteria</taxon>
        <taxon>Candidatus Gottesmaniibacteriota</taxon>
    </lineage>
</organism>